<dbReference type="Pfam" id="PF00933">
    <property type="entry name" value="Glyco_hydro_3"/>
    <property type="match status" value="1"/>
</dbReference>
<gene>
    <name evidence="7" type="ORF">JO391_12835</name>
</gene>
<dbReference type="AlphaFoldDB" id="A0A8G0ZU25"/>
<evidence type="ECO:0000313" key="7">
    <source>
        <dbReference type="EMBL" id="QYZ68655.1"/>
    </source>
</evidence>
<dbReference type="GO" id="GO:0005975">
    <property type="term" value="P:carbohydrate metabolic process"/>
    <property type="evidence" value="ECO:0007669"/>
    <property type="project" value="InterPro"/>
</dbReference>
<dbReference type="InterPro" id="IPR017853">
    <property type="entry name" value="GH"/>
</dbReference>
<evidence type="ECO:0000256" key="5">
    <source>
        <dbReference type="ARBA" id="ARBA00023295"/>
    </source>
</evidence>
<comment type="similarity">
    <text evidence="2">Belongs to the glycosyl hydrolase 3 family.</text>
</comment>
<dbReference type="GO" id="GO:0004563">
    <property type="term" value="F:beta-N-acetylhexosaminidase activity"/>
    <property type="evidence" value="ECO:0007669"/>
    <property type="project" value="UniProtKB-EC"/>
</dbReference>
<dbReference type="EMBL" id="CP069370">
    <property type="protein sequence ID" value="QYZ68655.1"/>
    <property type="molecule type" value="Genomic_DNA"/>
</dbReference>
<dbReference type="Proteomes" id="UP000826300">
    <property type="component" value="Chromosome"/>
</dbReference>
<evidence type="ECO:0000256" key="4">
    <source>
        <dbReference type="ARBA" id="ARBA00022801"/>
    </source>
</evidence>
<evidence type="ECO:0000256" key="2">
    <source>
        <dbReference type="ARBA" id="ARBA00005336"/>
    </source>
</evidence>
<dbReference type="PROSITE" id="PS00775">
    <property type="entry name" value="GLYCOSYL_HYDROL_F3"/>
    <property type="match status" value="1"/>
</dbReference>
<feature type="domain" description="Glycoside hydrolase family 3 N-terminal" evidence="6">
    <location>
        <begin position="18"/>
        <end position="310"/>
    </location>
</feature>
<keyword evidence="8" id="KW-1185">Reference proteome</keyword>
<dbReference type="InterPro" id="IPR001764">
    <property type="entry name" value="Glyco_hydro_3_N"/>
</dbReference>
<evidence type="ECO:0000313" key="8">
    <source>
        <dbReference type="Proteomes" id="UP000826300"/>
    </source>
</evidence>
<dbReference type="Gene3D" id="3.20.20.300">
    <property type="entry name" value="Glycoside hydrolase, family 3, N-terminal domain"/>
    <property type="match status" value="1"/>
</dbReference>
<proteinExistence type="inferred from homology"/>
<dbReference type="PANTHER" id="PTHR30480:SF13">
    <property type="entry name" value="BETA-HEXOSAMINIDASE"/>
    <property type="match status" value="1"/>
</dbReference>
<comment type="catalytic activity">
    <reaction evidence="1">
        <text>Hydrolysis of terminal non-reducing N-acetyl-D-hexosamine residues in N-acetyl-beta-D-hexosaminides.</text>
        <dbReference type="EC" id="3.2.1.52"/>
    </reaction>
</comment>
<keyword evidence="4 7" id="KW-0378">Hydrolase</keyword>
<dbReference type="KEGG" id="nsm:JO391_12835"/>
<dbReference type="PANTHER" id="PTHR30480">
    <property type="entry name" value="BETA-HEXOSAMINIDASE-RELATED"/>
    <property type="match status" value="1"/>
</dbReference>
<dbReference type="GO" id="GO:0009254">
    <property type="term" value="P:peptidoglycan turnover"/>
    <property type="evidence" value="ECO:0007669"/>
    <property type="project" value="TreeGrafter"/>
</dbReference>
<organism evidence="7 8">
    <name type="scientific">Neotabrizicola shimadae</name>
    <dbReference type="NCBI Taxonomy" id="2807096"/>
    <lineage>
        <taxon>Bacteria</taxon>
        <taxon>Pseudomonadati</taxon>
        <taxon>Pseudomonadota</taxon>
        <taxon>Alphaproteobacteria</taxon>
        <taxon>Rhodobacterales</taxon>
        <taxon>Paracoccaceae</taxon>
        <taxon>Neotabrizicola</taxon>
    </lineage>
</organism>
<dbReference type="InterPro" id="IPR050226">
    <property type="entry name" value="NagZ_Beta-hexosaminidase"/>
</dbReference>
<evidence type="ECO:0000259" key="6">
    <source>
        <dbReference type="Pfam" id="PF00933"/>
    </source>
</evidence>
<keyword evidence="5" id="KW-0326">Glycosidase</keyword>
<name>A0A8G0ZU25_9RHOB</name>
<evidence type="ECO:0000256" key="3">
    <source>
        <dbReference type="ARBA" id="ARBA00012663"/>
    </source>
</evidence>
<dbReference type="EC" id="3.2.1.52" evidence="3"/>
<accession>A0A8G0ZU25</accession>
<dbReference type="InterPro" id="IPR019800">
    <property type="entry name" value="Glyco_hydro_3_AS"/>
</dbReference>
<dbReference type="InterPro" id="IPR036962">
    <property type="entry name" value="Glyco_hydro_3_N_sf"/>
</dbReference>
<reference evidence="7" key="1">
    <citation type="submission" date="2021-02" db="EMBL/GenBank/DDBJ databases">
        <title>Rhodobacter shimadae sp. nov., an aerobic anoxygenic phototrophic bacterium isolated from a hot spring.</title>
        <authorList>
            <person name="Muramatsu S."/>
            <person name="Haruta S."/>
            <person name="Hirose S."/>
            <person name="Hanada S."/>
        </authorList>
    </citation>
    <scope>NUCLEOTIDE SEQUENCE</scope>
    <source>
        <strain evidence="7">N10</strain>
    </source>
</reference>
<sequence>MTARLAAIFGCSGAQLLAEERDFFRDAQPAGFILFARNVEDPAQLVRLTSDLREAVGWEAPILVDQEGGRVQRLRAPHWREWAPPLDTVLAAPDMGTAARIMGLRMRIVARELRAVGIDADCAPLGDLALDETHPFLRNRCYGTSADQVIAVARAVAEGLLAGGVLPVMKHLPGHGRSYTDTHHAVPTVMADRATLAAEDFAPFRALNDLPMAMTGHLVFAAYDAERPATQSPEMIRVIREELGFAGLLMTDDLNMQALTGNLAERAALAIAAGCDIALHCKGDMIEMQQVASACGDLTVAATARLRAALARRPEPDTVDIAALEADLAALSRGGAHG</sequence>
<protein>
    <recommendedName>
        <fullName evidence="3">beta-N-acetylhexosaminidase</fullName>
        <ecNumber evidence="3">3.2.1.52</ecNumber>
    </recommendedName>
</protein>
<evidence type="ECO:0000256" key="1">
    <source>
        <dbReference type="ARBA" id="ARBA00001231"/>
    </source>
</evidence>
<dbReference type="SUPFAM" id="SSF51445">
    <property type="entry name" value="(Trans)glycosidases"/>
    <property type="match status" value="1"/>
</dbReference>